<dbReference type="InterPro" id="IPR040756">
    <property type="entry name" value="Peptidase_M61_N"/>
</dbReference>
<dbReference type="SUPFAM" id="SSF50156">
    <property type="entry name" value="PDZ domain-like"/>
    <property type="match status" value="1"/>
</dbReference>
<dbReference type="InterPro" id="IPR036034">
    <property type="entry name" value="PDZ_sf"/>
</dbReference>
<evidence type="ECO:0000313" key="2">
    <source>
        <dbReference type="EMBL" id="XDJ42082.1"/>
    </source>
</evidence>
<organism evidence="2">
    <name type="scientific">Castellaniella ginsengisoli</name>
    <dbReference type="NCBI Taxonomy" id="546114"/>
    <lineage>
        <taxon>Bacteria</taxon>
        <taxon>Pseudomonadati</taxon>
        <taxon>Pseudomonadota</taxon>
        <taxon>Betaproteobacteria</taxon>
        <taxon>Burkholderiales</taxon>
        <taxon>Alcaligenaceae</taxon>
        <taxon>Castellaniella</taxon>
    </lineage>
</organism>
<dbReference type="RefSeq" id="WP_368643480.1">
    <property type="nucleotide sequence ID" value="NZ_CP158252.1"/>
</dbReference>
<feature type="domain" description="PDZ" evidence="1">
    <location>
        <begin position="473"/>
        <end position="566"/>
    </location>
</feature>
<dbReference type="SMART" id="SM00228">
    <property type="entry name" value="PDZ"/>
    <property type="match status" value="1"/>
</dbReference>
<dbReference type="Gene3D" id="1.10.390.10">
    <property type="entry name" value="Neutral Protease Domain 2"/>
    <property type="match status" value="1"/>
</dbReference>
<gene>
    <name evidence="2" type="ORF">ABRY99_00435</name>
</gene>
<accession>A0AB39CJA4</accession>
<dbReference type="InterPro" id="IPR007963">
    <property type="entry name" value="Peptidase_M61_catalytic"/>
</dbReference>
<dbReference type="Pfam" id="PF13180">
    <property type="entry name" value="PDZ_2"/>
    <property type="match status" value="1"/>
</dbReference>
<dbReference type="InterPro" id="IPR024191">
    <property type="entry name" value="Peptidase_M61"/>
</dbReference>
<proteinExistence type="predicted"/>
<reference evidence="2" key="1">
    <citation type="submission" date="2024-05" db="EMBL/GenBank/DDBJ databases">
        <authorList>
            <person name="Luo Y.-C."/>
            <person name="Nicholds J."/>
            <person name="Mortimer T."/>
            <person name="Maboni G."/>
        </authorList>
    </citation>
    <scope>NUCLEOTIDE SEQUENCE</scope>
    <source>
        <strain evidence="2">153920</strain>
    </source>
</reference>
<sequence>MKNEQRIQYQVRLADPAGHRYAVRLTIPHPDPAGQDLRLPAWIPGSYLIRDFARQIETLQAQCGGDPVATRKTDSHTWRCAPCTGPLIVDYQVYAWDLSVRGAHFDESHAFFNGCSLFLAVAGQESQPCLLDLRPPAHARGWQVHTSLPPAAGHPAAAPAHGFGCYQARDYDELIDHPVEIGTPQCISFEAHGARHDLVFTGRVPGLDLNRIAADAQKICAAQIELFEPDNPRAPFLDGAARYVFLVTVTGDGYGGLEHRASTALITRRADLPVRGREAPEGYTTFLGLLSHEYFHTWNVKRIKPAAFVPYDLSRPNHTELLWVFEGFTSYYDDLMLLRAGVIDEPAYLKRVGRTLDQVLRAGGRLKQSVAESSFDAWTRYYKQDENSPNALVSYYTKGALVALGLDLEIRRQSGGARSLDDVMRLLWRRYGRDFYRGSPRGVAEDAMPALIRDATGADVADFISRYALGREDVPLKTALARAGIELSAQPDHTRPTLDVRTQADPAGLRLATVYEHGPAHRAGLSAGDLLIAADGLRITDATSLDRLLDARRPGERVTLHVFRRDELRQYTVRLGKPAALRHRLRRIDPGVPARDPREAE</sequence>
<dbReference type="PIRSF" id="PIRSF016493">
    <property type="entry name" value="Glycyl_aminpptds"/>
    <property type="match status" value="1"/>
</dbReference>
<dbReference type="Gene3D" id="2.60.40.3650">
    <property type="match status" value="1"/>
</dbReference>
<evidence type="ECO:0000259" key="1">
    <source>
        <dbReference type="PROSITE" id="PS50106"/>
    </source>
</evidence>
<protein>
    <submittedName>
        <fullName evidence="2">PDZ domain-containing protein</fullName>
    </submittedName>
</protein>
<dbReference type="Gene3D" id="2.30.42.10">
    <property type="match status" value="1"/>
</dbReference>
<dbReference type="Pfam" id="PF17899">
    <property type="entry name" value="Peptidase_M61_N"/>
    <property type="match status" value="1"/>
</dbReference>
<dbReference type="AlphaFoldDB" id="A0AB39CJA4"/>
<dbReference type="PROSITE" id="PS50106">
    <property type="entry name" value="PDZ"/>
    <property type="match status" value="1"/>
</dbReference>
<name>A0AB39CJA4_9BURK</name>
<dbReference type="EMBL" id="CP158252">
    <property type="protein sequence ID" value="XDJ42082.1"/>
    <property type="molecule type" value="Genomic_DNA"/>
</dbReference>
<dbReference type="Pfam" id="PF05299">
    <property type="entry name" value="Peptidase_M61"/>
    <property type="match status" value="1"/>
</dbReference>
<dbReference type="InterPro" id="IPR027268">
    <property type="entry name" value="Peptidase_M4/M1_CTD_sf"/>
</dbReference>
<dbReference type="SUPFAM" id="SSF55486">
    <property type="entry name" value="Metalloproteases ('zincins'), catalytic domain"/>
    <property type="match status" value="1"/>
</dbReference>
<dbReference type="InterPro" id="IPR001478">
    <property type="entry name" value="PDZ"/>
</dbReference>